<protein>
    <submittedName>
        <fullName evidence="2">Uncharacterized protein</fullName>
    </submittedName>
</protein>
<reference evidence="2" key="1">
    <citation type="submission" date="2020-06" db="EMBL/GenBank/DDBJ databases">
        <title>Draft genome of Bugula neritina, a colonial animal packing powerful symbionts and potential medicines.</title>
        <authorList>
            <person name="Rayko M."/>
        </authorList>
    </citation>
    <scope>NUCLEOTIDE SEQUENCE [LARGE SCALE GENOMIC DNA]</scope>
    <source>
        <strain evidence="2">Kwan_BN1</strain>
    </source>
</reference>
<keyword evidence="1" id="KW-0472">Membrane</keyword>
<accession>A0A7J7JA95</accession>
<organism evidence="2 3">
    <name type="scientific">Bugula neritina</name>
    <name type="common">Brown bryozoan</name>
    <name type="synonym">Sertularia neritina</name>
    <dbReference type="NCBI Taxonomy" id="10212"/>
    <lineage>
        <taxon>Eukaryota</taxon>
        <taxon>Metazoa</taxon>
        <taxon>Spiralia</taxon>
        <taxon>Lophotrochozoa</taxon>
        <taxon>Bryozoa</taxon>
        <taxon>Gymnolaemata</taxon>
        <taxon>Cheilostomatida</taxon>
        <taxon>Flustrina</taxon>
        <taxon>Buguloidea</taxon>
        <taxon>Bugulidae</taxon>
        <taxon>Bugula</taxon>
    </lineage>
</organism>
<gene>
    <name evidence="2" type="ORF">EB796_018545</name>
</gene>
<keyword evidence="1" id="KW-1133">Transmembrane helix</keyword>
<keyword evidence="1" id="KW-0812">Transmembrane</keyword>
<feature type="transmembrane region" description="Helical" evidence="1">
    <location>
        <begin position="12"/>
        <end position="34"/>
    </location>
</feature>
<comment type="caution">
    <text evidence="2">The sequence shown here is derived from an EMBL/GenBank/DDBJ whole genome shotgun (WGS) entry which is preliminary data.</text>
</comment>
<dbReference type="AlphaFoldDB" id="A0A7J7JA95"/>
<dbReference type="EMBL" id="VXIV02002757">
    <property type="protein sequence ID" value="KAF6023149.1"/>
    <property type="molecule type" value="Genomic_DNA"/>
</dbReference>
<evidence type="ECO:0000313" key="3">
    <source>
        <dbReference type="Proteomes" id="UP000593567"/>
    </source>
</evidence>
<evidence type="ECO:0000256" key="1">
    <source>
        <dbReference type="SAM" id="Phobius"/>
    </source>
</evidence>
<evidence type="ECO:0000313" key="2">
    <source>
        <dbReference type="EMBL" id="KAF6023149.1"/>
    </source>
</evidence>
<sequence length="116" mass="13053">MDVKDILSRRTYSLLKFLSVTVLCFSVITAALQLREVNADAPKECREKAKCKAMQYLLYLKDAKPTLTLKVPPTPSSSDPVKHPDLKRFRRQAGAHRGQIVTVVCVLVILCCFENC</sequence>
<proteinExistence type="predicted"/>
<dbReference type="Proteomes" id="UP000593567">
    <property type="component" value="Unassembled WGS sequence"/>
</dbReference>
<keyword evidence="3" id="KW-1185">Reference proteome</keyword>
<name>A0A7J7JA95_BUGNE</name>